<keyword evidence="3 6" id="KW-0812">Transmembrane</keyword>
<dbReference type="WBParaSite" id="Pan_g4185.t1">
    <property type="protein sequence ID" value="Pan_g4185.t1"/>
    <property type="gene ID" value="Pan_g4185"/>
</dbReference>
<protein>
    <submittedName>
        <fullName evidence="8">Mpv17-like protein</fullName>
    </submittedName>
</protein>
<evidence type="ECO:0000256" key="5">
    <source>
        <dbReference type="ARBA" id="ARBA00023136"/>
    </source>
</evidence>
<dbReference type="PANTHER" id="PTHR11266:SF8">
    <property type="entry name" value="MPV17-LIKE PROTEIN 2"/>
    <property type="match status" value="1"/>
</dbReference>
<comment type="subcellular location">
    <subcellularLocation>
        <location evidence="1">Membrane</location>
        <topology evidence="1">Multi-pass membrane protein</topology>
    </subcellularLocation>
</comment>
<feature type="transmembrane region" description="Helical" evidence="6">
    <location>
        <begin position="137"/>
        <end position="154"/>
    </location>
</feature>
<dbReference type="Proteomes" id="UP000492821">
    <property type="component" value="Unassembled WGS sequence"/>
</dbReference>
<accession>A0A7E4VXG7</accession>
<reference evidence="8" key="2">
    <citation type="submission" date="2020-10" db="UniProtKB">
        <authorList>
            <consortium name="WormBaseParasite"/>
        </authorList>
    </citation>
    <scope>IDENTIFICATION</scope>
</reference>
<evidence type="ECO:0000256" key="3">
    <source>
        <dbReference type="ARBA" id="ARBA00022692"/>
    </source>
</evidence>
<comment type="caution">
    <text evidence="6">Lacks conserved residue(s) required for the propagation of feature annotation.</text>
</comment>
<evidence type="ECO:0000256" key="4">
    <source>
        <dbReference type="ARBA" id="ARBA00022989"/>
    </source>
</evidence>
<dbReference type="GO" id="GO:0061668">
    <property type="term" value="P:mitochondrial ribosome assembly"/>
    <property type="evidence" value="ECO:0007669"/>
    <property type="project" value="TreeGrafter"/>
</dbReference>
<keyword evidence="7" id="KW-1185">Reference proteome</keyword>
<keyword evidence="5 6" id="KW-0472">Membrane</keyword>
<evidence type="ECO:0000313" key="8">
    <source>
        <dbReference type="WBParaSite" id="Pan_g4185.t1"/>
    </source>
</evidence>
<dbReference type="PANTHER" id="PTHR11266">
    <property type="entry name" value="PEROXISOMAL MEMBRANE PROTEIN 2, PXMP2 MPV17"/>
    <property type="match status" value="1"/>
</dbReference>
<reference evidence="7" key="1">
    <citation type="journal article" date="2013" name="Genetics">
        <title>The draft genome and transcriptome of Panagrellus redivivus are shaped by the harsh demands of a free-living lifestyle.</title>
        <authorList>
            <person name="Srinivasan J."/>
            <person name="Dillman A.R."/>
            <person name="Macchietto M.G."/>
            <person name="Heikkinen L."/>
            <person name="Lakso M."/>
            <person name="Fracchia K.M."/>
            <person name="Antoshechkin I."/>
            <person name="Mortazavi A."/>
            <person name="Wong G."/>
            <person name="Sternberg P.W."/>
        </authorList>
    </citation>
    <scope>NUCLEOTIDE SEQUENCE [LARGE SCALE GENOMIC DNA]</scope>
    <source>
        <strain evidence="7">MT8872</strain>
    </source>
</reference>
<dbReference type="AlphaFoldDB" id="A0A7E4VXG7"/>
<dbReference type="GO" id="GO:0016020">
    <property type="term" value="C:membrane"/>
    <property type="evidence" value="ECO:0007669"/>
    <property type="project" value="UniProtKB-SubCell"/>
</dbReference>
<dbReference type="Pfam" id="PF04117">
    <property type="entry name" value="Mpv17_PMP22"/>
    <property type="match status" value="1"/>
</dbReference>
<evidence type="ECO:0000256" key="2">
    <source>
        <dbReference type="ARBA" id="ARBA00006824"/>
    </source>
</evidence>
<evidence type="ECO:0000313" key="7">
    <source>
        <dbReference type="Proteomes" id="UP000492821"/>
    </source>
</evidence>
<proteinExistence type="inferred from homology"/>
<name>A0A7E4VXG7_PANRE</name>
<evidence type="ECO:0000256" key="1">
    <source>
        <dbReference type="ARBA" id="ARBA00004141"/>
    </source>
</evidence>
<dbReference type="InterPro" id="IPR007248">
    <property type="entry name" value="Mpv17_PMP22"/>
</dbReference>
<evidence type="ECO:0000256" key="6">
    <source>
        <dbReference type="RuleBase" id="RU363053"/>
    </source>
</evidence>
<sequence length="168" mass="18860">MCIIFGTADAFVQSVQNRETATSAEKNSIDWKRVLRVSAIGILHGPMNHFWYRFLDGVAFRGRPGYVIAKKVIADLSVSPVFATSFIAGLSLLEGNSIKNALLEYKQKFVKLFTLDACVWPPAQAINFWFVPPAFRVLYVSTVIFVYTGIFTAMRHDDAIFDEKTQGL</sequence>
<organism evidence="7 8">
    <name type="scientific">Panagrellus redivivus</name>
    <name type="common">Microworm</name>
    <dbReference type="NCBI Taxonomy" id="6233"/>
    <lineage>
        <taxon>Eukaryota</taxon>
        <taxon>Metazoa</taxon>
        <taxon>Ecdysozoa</taxon>
        <taxon>Nematoda</taxon>
        <taxon>Chromadorea</taxon>
        <taxon>Rhabditida</taxon>
        <taxon>Tylenchina</taxon>
        <taxon>Panagrolaimomorpha</taxon>
        <taxon>Panagrolaimoidea</taxon>
        <taxon>Panagrolaimidae</taxon>
        <taxon>Panagrellus</taxon>
    </lineage>
</organism>
<dbReference type="GO" id="GO:0005739">
    <property type="term" value="C:mitochondrion"/>
    <property type="evidence" value="ECO:0007669"/>
    <property type="project" value="TreeGrafter"/>
</dbReference>
<keyword evidence="4 6" id="KW-1133">Transmembrane helix</keyword>
<comment type="similarity">
    <text evidence="2 6">Belongs to the peroxisomal membrane protein PXMP2/4 family.</text>
</comment>